<accession>A0A8S9YMX3</accession>
<name>A0A8S9YMX3_9TREM</name>
<dbReference type="InterPro" id="IPR052579">
    <property type="entry name" value="Zinc_finger_SWIM"/>
</dbReference>
<dbReference type="OrthoDB" id="6248994at2759"/>
<dbReference type="PANTHER" id="PTHR31569">
    <property type="entry name" value="SWIM-TYPE DOMAIN-CONTAINING PROTEIN"/>
    <property type="match status" value="1"/>
</dbReference>
<keyword evidence="3" id="KW-1185">Reference proteome</keyword>
<dbReference type="Proteomes" id="UP000822476">
    <property type="component" value="Unassembled WGS sequence"/>
</dbReference>
<organism evidence="2 3">
    <name type="scientific">Paragonimus skrjabini miyazakii</name>
    <dbReference type="NCBI Taxonomy" id="59628"/>
    <lineage>
        <taxon>Eukaryota</taxon>
        <taxon>Metazoa</taxon>
        <taxon>Spiralia</taxon>
        <taxon>Lophotrochozoa</taxon>
        <taxon>Platyhelminthes</taxon>
        <taxon>Trematoda</taxon>
        <taxon>Digenea</taxon>
        <taxon>Plagiorchiida</taxon>
        <taxon>Troglotremata</taxon>
        <taxon>Troglotrematidae</taxon>
        <taxon>Paragonimus</taxon>
    </lineage>
</organism>
<dbReference type="InterPro" id="IPR004330">
    <property type="entry name" value="FAR1_DNA_bnd_dom"/>
</dbReference>
<evidence type="ECO:0000259" key="1">
    <source>
        <dbReference type="Pfam" id="PF03101"/>
    </source>
</evidence>
<dbReference type="AlphaFoldDB" id="A0A8S9YMX3"/>
<feature type="domain" description="FAR1" evidence="1">
    <location>
        <begin position="49"/>
        <end position="115"/>
    </location>
</feature>
<dbReference type="EMBL" id="JTDE01003375">
    <property type="protein sequence ID" value="KAF7256124.1"/>
    <property type="molecule type" value="Genomic_DNA"/>
</dbReference>
<reference evidence="2" key="1">
    <citation type="submission" date="2019-07" db="EMBL/GenBank/DDBJ databases">
        <title>Annotation for the trematode Paragonimus miyazaki's.</title>
        <authorList>
            <person name="Choi Y.-J."/>
        </authorList>
    </citation>
    <scope>NUCLEOTIDE SEQUENCE</scope>
    <source>
        <strain evidence="2">Japan</strain>
    </source>
</reference>
<gene>
    <name evidence="2" type="ORF">EG68_05353</name>
</gene>
<dbReference type="Pfam" id="PF03101">
    <property type="entry name" value="FAR1"/>
    <property type="match status" value="1"/>
</dbReference>
<evidence type="ECO:0000313" key="2">
    <source>
        <dbReference type="EMBL" id="KAF7256124.1"/>
    </source>
</evidence>
<dbReference type="PANTHER" id="PTHR31569:SF4">
    <property type="entry name" value="SWIM-TYPE DOMAIN-CONTAINING PROTEIN"/>
    <property type="match status" value="1"/>
</dbReference>
<proteinExistence type="predicted"/>
<evidence type="ECO:0000313" key="3">
    <source>
        <dbReference type="Proteomes" id="UP000822476"/>
    </source>
</evidence>
<protein>
    <recommendedName>
        <fullName evidence="1">FAR1 domain-containing protein</fullName>
    </recommendedName>
</protein>
<sequence length="181" mass="20634">MSCAVDLSEQFEEFFGSTGAPKLFDTLEQLEETLDQFQQLFGAVYRIRSTEYNVGTPRRRVYICTRRGQPLKPSRGIRKKPSGQTGCGSIINANRTDDGYFRVTKFTMIHNHQVDPLSAKHEPSRRRLSKSEASAILPLLLSGISSNQLRQYVTMHFDKDLTSRDICNMRSKYTVNDNSSM</sequence>
<comment type="caution">
    <text evidence="2">The sequence shown here is derived from an EMBL/GenBank/DDBJ whole genome shotgun (WGS) entry which is preliminary data.</text>
</comment>